<feature type="domain" description="RNA polymerase sigma factor 70 region 4 type 2" evidence="6">
    <location>
        <begin position="115"/>
        <end position="164"/>
    </location>
</feature>
<keyword evidence="4" id="KW-0804">Transcription</keyword>
<dbReference type="GO" id="GO:0006352">
    <property type="term" value="P:DNA-templated transcription initiation"/>
    <property type="evidence" value="ECO:0007669"/>
    <property type="project" value="InterPro"/>
</dbReference>
<dbReference type="PANTHER" id="PTHR43133:SF46">
    <property type="entry name" value="RNA POLYMERASE SIGMA-70 FACTOR ECF SUBFAMILY"/>
    <property type="match status" value="1"/>
</dbReference>
<organism evidence="7 8">
    <name type="scientific">Roseivirga misakiensis</name>
    <dbReference type="NCBI Taxonomy" id="1563681"/>
    <lineage>
        <taxon>Bacteria</taxon>
        <taxon>Pseudomonadati</taxon>
        <taxon>Bacteroidota</taxon>
        <taxon>Cytophagia</taxon>
        <taxon>Cytophagales</taxon>
        <taxon>Roseivirgaceae</taxon>
        <taxon>Roseivirga</taxon>
    </lineage>
</organism>
<dbReference type="InterPro" id="IPR039425">
    <property type="entry name" value="RNA_pol_sigma-70-like"/>
</dbReference>
<evidence type="ECO:0000256" key="4">
    <source>
        <dbReference type="ARBA" id="ARBA00023163"/>
    </source>
</evidence>
<dbReference type="GO" id="GO:0003677">
    <property type="term" value="F:DNA binding"/>
    <property type="evidence" value="ECO:0007669"/>
    <property type="project" value="InterPro"/>
</dbReference>
<evidence type="ECO:0000259" key="5">
    <source>
        <dbReference type="Pfam" id="PF04542"/>
    </source>
</evidence>
<proteinExistence type="inferred from homology"/>
<evidence type="ECO:0008006" key="9">
    <source>
        <dbReference type="Google" id="ProtNLM"/>
    </source>
</evidence>
<keyword evidence="2" id="KW-0805">Transcription regulation</keyword>
<dbReference type="Gene3D" id="1.10.10.10">
    <property type="entry name" value="Winged helix-like DNA-binding domain superfamily/Winged helix DNA-binding domain"/>
    <property type="match status" value="1"/>
</dbReference>
<feature type="domain" description="RNA polymerase sigma-70 region 2" evidence="5">
    <location>
        <begin position="19"/>
        <end position="83"/>
    </location>
</feature>
<sequence>MRLLERVKNGDEKALEKFVHLNLGKVYNFSFSLLKSREEAEEVSQDVFVKFWSNREKLDLNLSVDNLLFRIAKNLTLNKIRDNLKHKNGLELSDDLLIRNSTMEEVLFKEMESTLLKAIEGLPPRRKLIFKMSRLEGLSNKEISEQLNISVNTVEGQIRKAIKTIHAYSDSISI</sequence>
<dbReference type="InterPro" id="IPR014284">
    <property type="entry name" value="RNA_pol_sigma-70_dom"/>
</dbReference>
<protein>
    <recommendedName>
        <fullName evidence="9">RNA polymerase sigma-70 factor</fullName>
    </recommendedName>
</protein>
<dbReference type="Proteomes" id="UP000095552">
    <property type="component" value="Unassembled WGS sequence"/>
</dbReference>
<dbReference type="STRING" id="1563681.BFP71_11610"/>
<evidence type="ECO:0000256" key="1">
    <source>
        <dbReference type="ARBA" id="ARBA00010641"/>
    </source>
</evidence>
<evidence type="ECO:0000313" key="8">
    <source>
        <dbReference type="Proteomes" id="UP000095552"/>
    </source>
</evidence>
<keyword evidence="3" id="KW-0731">Sigma factor</keyword>
<dbReference type="InterPro" id="IPR013249">
    <property type="entry name" value="RNA_pol_sigma70_r4_t2"/>
</dbReference>
<dbReference type="InterPro" id="IPR014327">
    <property type="entry name" value="RNA_pol_sigma70_bacteroid"/>
</dbReference>
<dbReference type="PANTHER" id="PTHR43133">
    <property type="entry name" value="RNA POLYMERASE ECF-TYPE SIGMA FACTO"/>
    <property type="match status" value="1"/>
</dbReference>
<keyword evidence="8" id="KW-1185">Reference proteome</keyword>
<dbReference type="AlphaFoldDB" id="A0A1E5SYD6"/>
<dbReference type="Pfam" id="PF08281">
    <property type="entry name" value="Sigma70_r4_2"/>
    <property type="match status" value="1"/>
</dbReference>
<dbReference type="InterPro" id="IPR013325">
    <property type="entry name" value="RNA_pol_sigma_r2"/>
</dbReference>
<dbReference type="InterPro" id="IPR036388">
    <property type="entry name" value="WH-like_DNA-bd_sf"/>
</dbReference>
<dbReference type="CDD" id="cd06171">
    <property type="entry name" value="Sigma70_r4"/>
    <property type="match status" value="1"/>
</dbReference>
<dbReference type="Gene3D" id="1.10.1740.10">
    <property type="match status" value="1"/>
</dbReference>
<dbReference type="SUPFAM" id="SSF88946">
    <property type="entry name" value="Sigma2 domain of RNA polymerase sigma factors"/>
    <property type="match status" value="1"/>
</dbReference>
<evidence type="ECO:0000259" key="6">
    <source>
        <dbReference type="Pfam" id="PF08281"/>
    </source>
</evidence>
<dbReference type="GO" id="GO:0016987">
    <property type="term" value="F:sigma factor activity"/>
    <property type="evidence" value="ECO:0007669"/>
    <property type="project" value="UniProtKB-KW"/>
</dbReference>
<gene>
    <name evidence="7" type="ORF">BFP71_11610</name>
</gene>
<dbReference type="Pfam" id="PF04542">
    <property type="entry name" value="Sigma70_r2"/>
    <property type="match status" value="1"/>
</dbReference>
<evidence type="ECO:0000256" key="3">
    <source>
        <dbReference type="ARBA" id="ARBA00023082"/>
    </source>
</evidence>
<dbReference type="SUPFAM" id="SSF88659">
    <property type="entry name" value="Sigma3 and sigma4 domains of RNA polymerase sigma factors"/>
    <property type="match status" value="1"/>
</dbReference>
<comment type="caution">
    <text evidence="7">The sequence shown here is derived from an EMBL/GenBank/DDBJ whole genome shotgun (WGS) entry which is preliminary data.</text>
</comment>
<accession>A0A1E5SYD6</accession>
<dbReference type="InterPro" id="IPR013324">
    <property type="entry name" value="RNA_pol_sigma_r3/r4-like"/>
</dbReference>
<name>A0A1E5SYD6_9BACT</name>
<dbReference type="NCBIfam" id="TIGR02985">
    <property type="entry name" value="Sig70_bacteroi1"/>
    <property type="match status" value="1"/>
</dbReference>
<dbReference type="OrthoDB" id="764811at2"/>
<evidence type="ECO:0000256" key="2">
    <source>
        <dbReference type="ARBA" id="ARBA00023015"/>
    </source>
</evidence>
<dbReference type="RefSeq" id="WP_069835631.1">
    <property type="nucleotide sequence ID" value="NZ_MDGQ01000005.1"/>
</dbReference>
<reference evidence="7 8" key="1">
    <citation type="submission" date="2016-08" db="EMBL/GenBank/DDBJ databases">
        <title>Draft genome of Fabibacter sp. strain SK-8.</title>
        <authorList>
            <person name="Wong S.-K."/>
            <person name="Hamasaki K."/>
            <person name="Yoshizawa S."/>
        </authorList>
    </citation>
    <scope>NUCLEOTIDE SEQUENCE [LARGE SCALE GENOMIC DNA]</scope>
    <source>
        <strain evidence="7 8">SK-8</strain>
    </source>
</reference>
<dbReference type="EMBL" id="MDGQ01000005">
    <property type="protein sequence ID" value="OEK04126.1"/>
    <property type="molecule type" value="Genomic_DNA"/>
</dbReference>
<evidence type="ECO:0000313" key="7">
    <source>
        <dbReference type="EMBL" id="OEK04126.1"/>
    </source>
</evidence>
<comment type="similarity">
    <text evidence="1">Belongs to the sigma-70 factor family. ECF subfamily.</text>
</comment>
<dbReference type="InterPro" id="IPR007627">
    <property type="entry name" value="RNA_pol_sigma70_r2"/>
</dbReference>
<dbReference type="NCBIfam" id="TIGR02937">
    <property type="entry name" value="sigma70-ECF"/>
    <property type="match status" value="1"/>
</dbReference>